<keyword evidence="2 5" id="KW-0808">Transferase</keyword>
<evidence type="ECO:0000256" key="2">
    <source>
        <dbReference type="ARBA" id="ARBA00022679"/>
    </source>
</evidence>
<organism evidence="5 6">
    <name type="scientific">Kribbella speibonae</name>
    <dbReference type="NCBI Taxonomy" id="1572660"/>
    <lineage>
        <taxon>Bacteria</taxon>
        <taxon>Bacillati</taxon>
        <taxon>Actinomycetota</taxon>
        <taxon>Actinomycetes</taxon>
        <taxon>Propionibacteriales</taxon>
        <taxon>Kribbellaceae</taxon>
        <taxon>Kribbella</taxon>
    </lineage>
</organism>
<name>A0A4R0IXL1_9ACTN</name>
<dbReference type="GO" id="GO:0016757">
    <property type="term" value="F:glycosyltransferase activity"/>
    <property type="evidence" value="ECO:0007669"/>
    <property type="project" value="UniProtKB-KW"/>
</dbReference>
<accession>A0A4R0IXL1</accession>
<protein>
    <submittedName>
        <fullName evidence="5">Glycosyltransferase</fullName>
    </submittedName>
</protein>
<dbReference type="Pfam" id="PF13439">
    <property type="entry name" value="Glyco_transf_4"/>
    <property type="match status" value="1"/>
</dbReference>
<proteinExistence type="predicted"/>
<sequence>MKISVFSLGPVFPRHVHGGSQRTLTSVVRHLAEQGHDCDVYCTWRDDNPQSFQLAPRAHVHPHLRFKQTFPEPYYTAPFHLASIAETLRSAASDSDVFYIHDSELVFSQIYDGVPVVSGVQDFVYPTTLEGVFAFRGRQFVAISDYVERCMSATLSRLADKHSTSVQVVPNGFNQSAFRPVDFTRMASELGLRTDWVPILFPHRPDPRKGLFQAIEVIAAAREHLPAELFARLRLLVPLWMDSDLVGEESDHEYQTLYREAEKHAIEHDLGELLHVHPWIPADRMPEYFSLGRATLCIGNFVEAFGNVAVESQLCGTPAIVSRVGAQRTVLPDDLVSKVDYADIGGCAELLVELLLSDKPFETPRFRDFVDATYSEQRMVSGYHEVFAETAVGRPIGNSLTQGGTGYGIPPWCALTASGYYSDYLHTYADDQELLTLLSAAPDGYISADLGTAVDKLNRWEAEGLLVRQQPPNR</sequence>
<keyword evidence="1" id="KW-0328">Glycosyltransferase</keyword>
<evidence type="ECO:0000313" key="5">
    <source>
        <dbReference type="EMBL" id="TCC36298.1"/>
    </source>
</evidence>
<dbReference type="InterPro" id="IPR001296">
    <property type="entry name" value="Glyco_trans_1"/>
</dbReference>
<evidence type="ECO:0000313" key="6">
    <source>
        <dbReference type="Proteomes" id="UP000294225"/>
    </source>
</evidence>
<dbReference type="CDD" id="cd03801">
    <property type="entry name" value="GT4_PimA-like"/>
    <property type="match status" value="1"/>
</dbReference>
<reference evidence="5 6" key="1">
    <citation type="submission" date="2019-02" db="EMBL/GenBank/DDBJ databases">
        <title>Kribbella capetownensis sp. nov. and Kribbella speibonae sp. nov., isolated from soil.</title>
        <authorList>
            <person name="Curtis S.M."/>
            <person name="Norton I."/>
            <person name="Everest G.J."/>
            <person name="Meyers P.R."/>
        </authorList>
    </citation>
    <scope>NUCLEOTIDE SEQUENCE [LARGE SCALE GENOMIC DNA]</scope>
    <source>
        <strain evidence="5 6">YM55</strain>
    </source>
</reference>
<gene>
    <name evidence="5" type="ORF">E0H92_26970</name>
</gene>
<dbReference type="AlphaFoldDB" id="A0A4R0IXL1"/>
<dbReference type="RefSeq" id="WP_131498124.1">
    <property type="nucleotide sequence ID" value="NZ_SJKC01000003.1"/>
</dbReference>
<evidence type="ECO:0000259" key="4">
    <source>
        <dbReference type="Pfam" id="PF13439"/>
    </source>
</evidence>
<dbReference type="Pfam" id="PF00534">
    <property type="entry name" value="Glycos_transf_1"/>
    <property type="match status" value="1"/>
</dbReference>
<dbReference type="Proteomes" id="UP000294225">
    <property type="component" value="Unassembled WGS sequence"/>
</dbReference>
<dbReference type="InterPro" id="IPR028098">
    <property type="entry name" value="Glyco_trans_4-like_N"/>
</dbReference>
<comment type="caution">
    <text evidence="5">The sequence shown here is derived from an EMBL/GenBank/DDBJ whole genome shotgun (WGS) entry which is preliminary data.</text>
</comment>
<dbReference type="Gene3D" id="3.40.50.2000">
    <property type="entry name" value="Glycogen Phosphorylase B"/>
    <property type="match status" value="2"/>
</dbReference>
<dbReference type="EMBL" id="SJKC01000003">
    <property type="protein sequence ID" value="TCC36298.1"/>
    <property type="molecule type" value="Genomic_DNA"/>
</dbReference>
<dbReference type="SUPFAM" id="SSF53756">
    <property type="entry name" value="UDP-Glycosyltransferase/glycogen phosphorylase"/>
    <property type="match status" value="1"/>
</dbReference>
<evidence type="ECO:0000259" key="3">
    <source>
        <dbReference type="Pfam" id="PF00534"/>
    </source>
</evidence>
<dbReference type="PANTHER" id="PTHR12526">
    <property type="entry name" value="GLYCOSYLTRANSFERASE"/>
    <property type="match status" value="1"/>
</dbReference>
<feature type="domain" description="Glycosyltransferase subfamily 4-like N-terminal" evidence="4">
    <location>
        <begin position="18"/>
        <end position="174"/>
    </location>
</feature>
<feature type="domain" description="Glycosyl transferase family 1" evidence="3">
    <location>
        <begin position="198"/>
        <end position="331"/>
    </location>
</feature>
<dbReference type="PANTHER" id="PTHR12526:SF510">
    <property type="entry name" value="D-INOSITOL 3-PHOSPHATE GLYCOSYLTRANSFERASE"/>
    <property type="match status" value="1"/>
</dbReference>
<evidence type="ECO:0000256" key="1">
    <source>
        <dbReference type="ARBA" id="ARBA00022676"/>
    </source>
</evidence>